<gene>
    <name evidence="1" type="ORF">F4820DRAFT_402177</name>
</gene>
<protein>
    <submittedName>
        <fullName evidence="1">Uncharacterized protein</fullName>
    </submittedName>
</protein>
<accession>A0ACB9ZH69</accession>
<dbReference type="Proteomes" id="UP001497700">
    <property type="component" value="Unassembled WGS sequence"/>
</dbReference>
<evidence type="ECO:0000313" key="2">
    <source>
        <dbReference type="Proteomes" id="UP001497700"/>
    </source>
</evidence>
<organism evidence="1 2">
    <name type="scientific">Hypoxylon rubiginosum</name>
    <dbReference type="NCBI Taxonomy" id="110542"/>
    <lineage>
        <taxon>Eukaryota</taxon>
        <taxon>Fungi</taxon>
        <taxon>Dikarya</taxon>
        <taxon>Ascomycota</taxon>
        <taxon>Pezizomycotina</taxon>
        <taxon>Sordariomycetes</taxon>
        <taxon>Xylariomycetidae</taxon>
        <taxon>Xylariales</taxon>
        <taxon>Hypoxylaceae</taxon>
        <taxon>Hypoxylon</taxon>
    </lineage>
</organism>
<keyword evidence="2" id="KW-1185">Reference proteome</keyword>
<comment type="caution">
    <text evidence="1">The sequence shown here is derived from an EMBL/GenBank/DDBJ whole genome shotgun (WGS) entry which is preliminary data.</text>
</comment>
<evidence type="ECO:0000313" key="1">
    <source>
        <dbReference type="EMBL" id="KAI4870867.1"/>
    </source>
</evidence>
<proteinExistence type="predicted"/>
<name>A0ACB9ZH69_9PEZI</name>
<sequence length="446" mass="48994">MSFIQDHAIMSSSITSGSSPAAPAAPAQLSPSPFRILDLPIELVLGVISFVDHGEAVLFSLTCKAARGVVFGASYGKSSLRALSLSDELAPFAKRLAFLELLAWDLPYHFVCRRCRKLHSHRRLLEVEAEAEDDPEDARPDPVVSHRRLDPARRGLLAFGPLWPQYAFSFDDARAALLGLGPGPGRPLALPIPQLAVSTGWKLARLGAACNNPDRLYGYAKLDAEAVWREGRLCFHKAQRVLVQPDKAEAFLRRSASSPLEHVFQPCPHASSLWSAFSQFDLFPAASYRRSRRPPCVRESVSLLADRLARRYGLDRACGPEGWDPLSIPDRVLPGCAFCATEAVLTVHNHGREGVEIVLDAYQDLGDCATAPPTRSTGNWLLCCSPESHLCYQNAAKRRRFHPAVDLSVFPTRAGKSAQKDGSAPSARDIWELHEHERRARLASAS</sequence>
<reference evidence="1 2" key="1">
    <citation type="journal article" date="2022" name="New Phytol.">
        <title>Ecological generalism drives hyperdiversity of secondary metabolite gene clusters in xylarialean endophytes.</title>
        <authorList>
            <person name="Franco M.E.E."/>
            <person name="Wisecaver J.H."/>
            <person name="Arnold A.E."/>
            <person name="Ju Y.M."/>
            <person name="Slot J.C."/>
            <person name="Ahrendt S."/>
            <person name="Moore L.P."/>
            <person name="Eastman K.E."/>
            <person name="Scott K."/>
            <person name="Konkel Z."/>
            <person name="Mondo S.J."/>
            <person name="Kuo A."/>
            <person name="Hayes R.D."/>
            <person name="Haridas S."/>
            <person name="Andreopoulos B."/>
            <person name="Riley R."/>
            <person name="LaButti K."/>
            <person name="Pangilinan J."/>
            <person name="Lipzen A."/>
            <person name="Amirebrahimi M."/>
            <person name="Yan J."/>
            <person name="Adam C."/>
            <person name="Keymanesh K."/>
            <person name="Ng V."/>
            <person name="Louie K."/>
            <person name="Northen T."/>
            <person name="Drula E."/>
            <person name="Henrissat B."/>
            <person name="Hsieh H.M."/>
            <person name="Youens-Clark K."/>
            <person name="Lutzoni F."/>
            <person name="Miadlikowska J."/>
            <person name="Eastwood D.C."/>
            <person name="Hamelin R.C."/>
            <person name="Grigoriev I.V."/>
            <person name="U'Ren J.M."/>
        </authorList>
    </citation>
    <scope>NUCLEOTIDE SEQUENCE [LARGE SCALE GENOMIC DNA]</scope>
    <source>
        <strain evidence="1 2">CBS 119005</strain>
    </source>
</reference>
<dbReference type="EMBL" id="MU393422">
    <property type="protein sequence ID" value="KAI4870867.1"/>
    <property type="molecule type" value="Genomic_DNA"/>
</dbReference>